<evidence type="ECO:0000256" key="12">
    <source>
        <dbReference type="SAM" id="Phobius"/>
    </source>
</evidence>
<dbReference type="InterPro" id="IPR003594">
    <property type="entry name" value="HATPase_dom"/>
</dbReference>
<keyword evidence="6" id="KW-0547">Nucleotide-binding</keyword>
<name>A0AAJ1Z0X0_9BACI</name>
<dbReference type="InterPro" id="IPR005467">
    <property type="entry name" value="His_kinase_dom"/>
</dbReference>
<evidence type="ECO:0000313" key="18">
    <source>
        <dbReference type="Proteomes" id="UP001248134"/>
    </source>
</evidence>
<feature type="transmembrane region" description="Helical" evidence="12">
    <location>
        <begin position="12"/>
        <end position="31"/>
    </location>
</feature>
<feature type="transmembrane region" description="Helical" evidence="12">
    <location>
        <begin position="37"/>
        <end position="55"/>
    </location>
</feature>
<accession>A0AAJ1Z0X0</accession>
<keyword evidence="10" id="KW-0902">Two-component regulatory system</keyword>
<dbReference type="SUPFAM" id="SSF90123">
    <property type="entry name" value="ABC transporter transmembrane region"/>
    <property type="match status" value="1"/>
</dbReference>
<evidence type="ECO:0000256" key="7">
    <source>
        <dbReference type="ARBA" id="ARBA00022777"/>
    </source>
</evidence>
<dbReference type="InterPro" id="IPR027417">
    <property type="entry name" value="P-loop_NTPase"/>
</dbReference>
<dbReference type="InterPro" id="IPR011527">
    <property type="entry name" value="ABC1_TM_dom"/>
</dbReference>
<dbReference type="InterPro" id="IPR039421">
    <property type="entry name" value="Type_1_exporter"/>
</dbReference>
<evidence type="ECO:0000256" key="3">
    <source>
        <dbReference type="ARBA" id="ARBA00012438"/>
    </source>
</evidence>
<organism evidence="15 18">
    <name type="scientific">Bacillus pseudomycoides</name>
    <dbReference type="NCBI Taxonomy" id="64104"/>
    <lineage>
        <taxon>Bacteria</taxon>
        <taxon>Bacillati</taxon>
        <taxon>Bacillota</taxon>
        <taxon>Bacilli</taxon>
        <taxon>Bacillales</taxon>
        <taxon>Bacillaceae</taxon>
        <taxon>Bacillus</taxon>
        <taxon>Bacillus cereus group</taxon>
    </lineage>
</organism>
<evidence type="ECO:0000259" key="13">
    <source>
        <dbReference type="PROSITE" id="PS50109"/>
    </source>
</evidence>
<reference evidence="15" key="2">
    <citation type="submission" date="2019-07" db="EMBL/GenBank/DDBJ databases">
        <title>Phylogenomic Reclassification of ATCC Bacillus Strains and Various Taxa within the Genus Bacillus.</title>
        <authorList>
            <person name="Riojas M.A."/>
            <person name="Frank A.M."/>
            <person name="Fenn S.L."/>
            <person name="King S.P."/>
            <person name="Brower S.M."/>
            <person name="Hazbon M.H."/>
        </authorList>
    </citation>
    <scope>NUCLEOTIDE SEQUENCE</scope>
    <source>
        <strain evidence="15">NR-12239</strain>
    </source>
</reference>
<dbReference type="GO" id="GO:0000160">
    <property type="term" value="P:phosphorelay signal transduction system"/>
    <property type="evidence" value="ECO:0007669"/>
    <property type="project" value="UniProtKB-KW"/>
</dbReference>
<feature type="domain" description="Histidine kinase" evidence="13">
    <location>
        <begin position="122"/>
        <end position="190"/>
    </location>
</feature>
<dbReference type="RefSeq" id="WP_097786820.1">
    <property type="nucleotide sequence ID" value="NZ_JANIOB010000007.1"/>
</dbReference>
<dbReference type="GO" id="GO:0005886">
    <property type="term" value="C:plasma membrane"/>
    <property type="evidence" value="ECO:0007669"/>
    <property type="project" value="UniProtKB-SubCell"/>
</dbReference>
<dbReference type="AlphaFoldDB" id="A0AAJ1Z0X0"/>
<dbReference type="PANTHER" id="PTHR24221">
    <property type="entry name" value="ATP-BINDING CASSETTE SUB-FAMILY B"/>
    <property type="match status" value="1"/>
</dbReference>
<comment type="catalytic activity">
    <reaction evidence="1">
        <text>ATP + protein L-histidine = ADP + protein N-phospho-L-histidine.</text>
        <dbReference type="EC" id="2.7.13.3"/>
    </reaction>
</comment>
<keyword evidence="9 12" id="KW-1133">Transmembrane helix</keyword>
<dbReference type="Proteomes" id="UP000221918">
    <property type="component" value="Unassembled WGS sequence"/>
</dbReference>
<dbReference type="GO" id="GO:0016887">
    <property type="term" value="F:ATP hydrolysis activity"/>
    <property type="evidence" value="ECO:0007669"/>
    <property type="project" value="InterPro"/>
</dbReference>
<dbReference type="GO" id="GO:0005524">
    <property type="term" value="F:ATP binding"/>
    <property type="evidence" value="ECO:0007669"/>
    <property type="project" value="UniProtKB-KW"/>
</dbReference>
<dbReference type="Pfam" id="PF02518">
    <property type="entry name" value="HATPase_c"/>
    <property type="match status" value="1"/>
</dbReference>
<keyword evidence="11 12" id="KW-0472">Membrane</keyword>
<comment type="caution">
    <text evidence="15">The sequence shown here is derived from an EMBL/GenBank/DDBJ whole genome shotgun (WGS) entry which is preliminary data.</text>
</comment>
<dbReference type="GO" id="GO:0140359">
    <property type="term" value="F:ABC-type transporter activity"/>
    <property type="evidence" value="ECO:0007669"/>
    <property type="project" value="InterPro"/>
</dbReference>
<dbReference type="SUPFAM" id="SSF52540">
    <property type="entry name" value="P-loop containing nucleoside triphosphate hydrolases"/>
    <property type="match status" value="1"/>
</dbReference>
<evidence type="ECO:0000256" key="6">
    <source>
        <dbReference type="ARBA" id="ARBA00022741"/>
    </source>
</evidence>
<feature type="domain" description="ABC transmembrane type-1" evidence="14">
    <location>
        <begin position="1"/>
        <end position="69"/>
    </location>
</feature>
<keyword evidence="5 12" id="KW-0812">Transmembrane</keyword>
<reference evidence="16 17" key="1">
    <citation type="submission" date="2017-09" db="EMBL/GenBank/DDBJ databases">
        <title>Large-scale bioinformatics analysis of Bacillus genomes uncovers conserved roles of natural products in bacterial physiology.</title>
        <authorList>
            <consortium name="Agbiome Team Llc"/>
            <person name="Bleich R.M."/>
            <person name="Grubbs K.J."/>
            <person name="Santa Maria K.C."/>
            <person name="Allen S.E."/>
            <person name="Farag S."/>
            <person name="Shank E.A."/>
            <person name="Bowers A."/>
        </authorList>
    </citation>
    <scope>NUCLEOTIDE SEQUENCE [LARGE SCALE GENOMIC DNA]</scope>
    <source>
        <strain evidence="16 17">AFS037265</strain>
    </source>
</reference>
<dbReference type="PRINTS" id="PR00344">
    <property type="entry name" value="BCTRLSENSOR"/>
</dbReference>
<evidence type="ECO:0000259" key="14">
    <source>
        <dbReference type="PROSITE" id="PS50929"/>
    </source>
</evidence>
<evidence type="ECO:0000313" key="17">
    <source>
        <dbReference type="Proteomes" id="UP000221918"/>
    </source>
</evidence>
<evidence type="ECO:0000256" key="1">
    <source>
        <dbReference type="ARBA" id="ARBA00000085"/>
    </source>
</evidence>
<keyword evidence="8 15" id="KW-0067">ATP-binding</keyword>
<evidence type="ECO:0000256" key="2">
    <source>
        <dbReference type="ARBA" id="ARBA00004651"/>
    </source>
</evidence>
<dbReference type="PROSITE" id="PS50929">
    <property type="entry name" value="ABC_TM1F"/>
    <property type="match status" value="1"/>
</dbReference>
<dbReference type="EMBL" id="NUTL01000085">
    <property type="protein sequence ID" value="PHE92594.1"/>
    <property type="molecule type" value="Genomic_DNA"/>
</dbReference>
<protein>
    <recommendedName>
        <fullName evidence="3">histidine kinase</fullName>
        <ecNumber evidence="3">2.7.13.3</ecNumber>
    </recommendedName>
</protein>
<dbReference type="EC" id="2.7.13.3" evidence="3"/>
<dbReference type="GO" id="GO:0034040">
    <property type="term" value="F:ATPase-coupled lipid transmembrane transporter activity"/>
    <property type="evidence" value="ECO:0007669"/>
    <property type="project" value="TreeGrafter"/>
</dbReference>
<sequence length="193" mass="21274">MKEGKVQALITSVMSFVLMALLVIIVGYGGMRVSSGALTIGELVTFILYLMQIVMPMSQLSMFFTQFQKAIGATERINTILEYEVEHHIEGKNVDFEYKEEEKVLQNIQFTIESRKVTAIVGPSGSGKTTLFSLLERFYKADSSRNRAHGGSGLGLAIVKKVIDLHKGETRIESVVGKGTEFIVLIPGSKHST</sequence>
<evidence type="ECO:0000256" key="4">
    <source>
        <dbReference type="ARBA" id="ARBA00022679"/>
    </source>
</evidence>
<dbReference type="InterPro" id="IPR036890">
    <property type="entry name" value="HATPase_C_sf"/>
</dbReference>
<dbReference type="SMART" id="SM00387">
    <property type="entry name" value="HATPase_c"/>
    <property type="match status" value="1"/>
</dbReference>
<gene>
    <name evidence="16" type="ORF">COF81_19290</name>
    <name evidence="15" type="ORF">FOS08_15480</name>
</gene>
<evidence type="ECO:0000313" key="16">
    <source>
        <dbReference type="EMBL" id="PHE92594.1"/>
    </source>
</evidence>
<dbReference type="PROSITE" id="PS50109">
    <property type="entry name" value="HIS_KIN"/>
    <property type="match status" value="1"/>
</dbReference>
<evidence type="ECO:0000313" key="15">
    <source>
        <dbReference type="EMBL" id="MDR4327275.1"/>
    </source>
</evidence>
<dbReference type="Gene3D" id="3.40.50.300">
    <property type="entry name" value="P-loop containing nucleotide triphosphate hydrolases"/>
    <property type="match status" value="1"/>
</dbReference>
<evidence type="ECO:0000256" key="9">
    <source>
        <dbReference type="ARBA" id="ARBA00022989"/>
    </source>
</evidence>
<keyword evidence="4" id="KW-0808">Transferase</keyword>
<dbReference type="PANTHER" id="PTHR24221:SF524">
    <property type="entry name" value="MULTIDRUG RESISTANCE ABC TRANSPORTER ATP-BINDING_PERMEASE PROTEIN BMRA"/>
    <property type="match status" value="1"/>
</dbReference>
<dbReference type="EMBL" id="VLYX01000015">
    <property type="protein sequence ID" value="MDR4327275.1"/>
    <property type="molecule type" value="Genomic_DNA"/>
</dbReference>
<evidence type="ECO:0000256" key="8">
    <source>
        <dbReference type="ARBA" id="ARBA00022840"/>
    </source>
</evidence>
<evidence type="ECO:0000256" key="10">
    <source>
        <dbReference type="ARBA" id="ARBA00023012"/>
    </source>
</evidence>
<keyword evidence="7" id="KW-0418">Kinase</keyword>
<dbReference type="InterPro" id="IPR036640">
    <property type="entry name" value="ABC1_TM_sf"/>
</dbReference>
<comment type="subcellular location">
    <subcellularLocation>
        <location evidence="2">Cell membrane</location>
        <topology evidence="2">Multi-pass membrane protein</topology>
    </subcellularLocation>
</comment>
<dbReference type="Gene3D" id="1.20.1560.10">
    <property type="entry name" value="ABC transporter type 1, transmembrane domain"/>
    <property type="match status" value="1"/>
</dbReference>
<evidence type="ECO:0000256" key="5">
    <source>
        <dbReference type="ARBA" id="ARBA00022692"/>
    </source>
</evidence>
<dbReference type="InterPro" id="IPR004358">
    <property type="entry name" value="Sig_transdc_His_kin-like_C"/>
</dbReference>
<dbReference type="SUPFAM" id="SSF55874">
    <property type="entry name" value="ATPase domain of HSP90 chaperone/DNA topoisomerase II/histidine kinase"/>
    <property type="match status" value="1"/>
</dbReference>
<proteinExistence type="predicted"/>
<evidence type="ECO:0000256" key="11">
    <source>
        <dbReference type="ARBA" id="ARBA00023136"/>
    </source>
</evidence>
<dbReference type="GO" id="GO:0004673">
    <property type="term" value="F:protein histidine kinase activity"/>
    <property type="evidence" value="ECO:0007669"/>
    <property type="project" value="UniProtKB-EC"/>
</dbReference>
<dbReference type="Proteomes" id="UP001248134">
    <property type="component" value="Unassembled WGS sequence"/>
</dbReference>